<keyword evidence="1" id="KW-0732">Signal</keyword>
<proteinExistence type="predicted"/>
<organism evidence="2 3">
    <name type="scientific">Photobacterium frigidiphilum</name>
    <dbReference type="NCBI Taxonomy" id="264736"/>
    <lineage>
        <taxon>Bacteria</taxon>
        <taxon>Pseudomonadati</taxon>
        <taxon>Pseudomonadota</taxon>
        <taxon>Gammaproteobacteria</taxon>
        <taxon>Vibrionales</taxon>
        <taxon>Vibrionaceae</taxon>
        <taxon>Photobacterium</taxon>
    </lineage>
</organism>
<dbReference type="RefSeq" id="WP_107247011.1">
    <property type="nucleotide sequence ID" value="NZ_PYMJ01000085.1"/>
</dbReference>
<comment type="caution">
    <text evidence="2">The sequence shown here is derived from an EMBL/GenBank/DDBJ whole genome shotgun (WGS) entry which is preliminary data.</text>
</comment>
<name>A0A2T3J5Q2_9GAMM</name>
<dbReference type="EMBL" id="PYMJ01000085">
    <property type="protein sequence ID" value="PSU41457.1"/>
    <property type="molecule type" value="Genomic_DNA"/>
</dbReference>
<keyword evidence="3" id="KW-1185">Reference proteome</keyword>
<dbReference type="Pfam" id="PF06122">
    <property type="entry name" value="TraH"/>
    <property type="match status" value="1"/>
</dbReference>
<evidence type="ECO:0000256" key="1">
    <source>
        <dbReference type="SAM" id="SignalP"/>
    </source>
</evidence>
<accession>A0A2T3J5Q2</accession>
<feature type="signal peptide" evidence="1">
    <location>
        <begin position="1"/>
        <end position="19"/>
    </location>
</feature>
<protein>
    <submittedName>
        <fullName evidence="2">Conjugal transfer protein TraH</fullName>
    </submittedName>
</protein>
<evidence type="ECO:0000313" key="2">
    <source>
        <dbReference type="EMBL" id="PSU41457.1"/>
    </source>
</evidence>
<dbReference type="Proteomes" id="UP000240987">
    <property type="component" value="Unassembled WGS sequence"/>
</dbReference>
<gene>
    <name evidence="2" type="ORF">C9J12_29625</name>
</gene>
<feature type="chain" id="PRO_5015563510" evidence="1">
    <location>
        <begin position="20"/>
        <end position="454"/>
    </location>
</feature>
<dbReference type="PROSITE" id="PS51257">
    <property type="entry name" value="PROKAR_LIPOPROTEIN"/>
    <property type="match status" value="1"/>
</dbReference>
<dbReference type="InterPro" id="IPR010927">
    <property type="entry name" value="T4SS_TraH"/>
</dbReference>
<dbReference type="AlphaFoldDB" id="A0A2T3J5Q2"/>
<sequence length="454" mass="48858">MNKTLIATALLVATFSCRADVNGSLNSFFNGLGYSNVTNPSSFKGQTANYYTGGNLFVRTPVTNAQLVSITLPKISAGCGGIDMFLGGFSHINSTALTQLGKSIVANAVPFAVDLALQTWAPQLKQIRDNLQSIADKYLNQSINSCEAAQAGVSALAGFAGVGSQKYICATMGTQNNAFADWVAGQQECGAGGQADTQLNHAKNDPALKDMVRKSHNIVWSAILKNAFLASDTDLAQFLMSISGTYIYDTNGKPKYYSSLLTHNNNLINALLMGGKAKTYVCDIKAADKCLRPDGSKTITISTQKSLQNRIFLILSGMTNKLLADTPLSADEQSFLEYTTLPILTFIRDALEAGQPPNIAAYSTAISVQFVTIYLRNMLTIVKESLAGTNNDAKDIARIEDGIINANRFLDGLESKAMSAIIAEQQLIQQNRELRRQVEGQLSARARANLQFGS</sequence>
<dbReference type="OrthoDB" id="9797479at2"/>
<evidence type="ECO:0000313" key="3">
    <source>
        <dbReference type="Proteomes" id="UP000240987"/>
    </source>
</evidence>
<reference evidence="2 3" key="1">
    <citation type="submission" date="2018-01" db="EMBL/GenBank/DDBJ databases">
        <title>Whole genome sequencing of Histamine producing bacteria.</title>
        <authorList>
            <person name="Butler K."/>
        </authorList>
    </citation>
    <scope>NUCLEOTIDE SEQUENCE [LARGE SCALE GENOMIC DNA]</scope>
    <source>
        <strain evidence="2 3">JCM 12947</strain>
    </source>
</reference>